<name>A0ABV0RW04_9TELE</name>
<feature type="non-terminal residue" evidence="1">
    <location>
        <position position="1"/>
    </location>
</feature>
<evidence type="ECO:0000313" key="1">
    <source>
        <dbReference type="EMBL" id="MEQ2212475.1"/>
    </source>
</evidence>
<organism evidence="1 2">
    <name type="scientific">Xenoophorus captivus</name>
    <dbReference type="NCBI Taxonomy" id="1517983"/>
    <lineage>
        <taxon>Eukaryota</taxon>
        <taxon>Metazoa</taxon>
        <taxon>Chordata</taxon>
        <taxon>Craniata</taxon>
        <taxon>Vertebrata</taxon>
        <taxon>Euteleostomi</taxon>
        <taxon>Actinopterygii</taxon>
        <taxon>Neopterygii</taxon>
        <taxon>Teleostei</taxon>
        <taxon>Neoteleostei</taxon>
        <taxon>Acanthomorphata</taxon>
        <taxon>Ovalentaria</taxon>
        <taxon>Atherinomorphae</taxon>
        <taxon>Cyprinodontiformes</taxon>
        <taxon>Goodeidae</taxon>
        <taxon>Xenoophorus</taxon>
    </lineage>
</organism>
<keyword evidence="2" id="KW-1185">Reference proteome</keyword>
<sequence length="101" mass="11535">NIICLRVLHLINIPPFIRIFKTCLTTSCTSTIFTAYSHVVENTAFFGDVALRFPRIVHHYYDRNSDWGGLLRWGLNFCNQTGVFTGGAHQHVLTLVRPCKL</sequence>
<accession>A0ABV0RW04</accession>
<dbReference type="InterPro" id="IPR026321">
    <property type="entry name" value="CC134"/>
</dbReference>
<proteinExistence type="predicted"/>
<gene>
    <name evidence="1" type="ORF">XENOCAPTIV_000157</name>
</gene>
<dbReference type="EMBL" id="JAHRIN010059827">
    <property type="protein sequence ID" value="MEQ2212475.1"/>
    <property type="molecule type" value="Genomic_DNA"/>
</dbReference>
<dbReference type="Pfam" id="PF15002">
    <property type="entry name" value="ERK-JNK_inhib"/>
    <property type="match status" value="1"/>
</dbReference>
<dbReference type="PANTHER" id="PTHR14735">
    <property type="entry name" value="COILED-COIL DOMAIN-CONTAINING PROTEIN 134"/>
    <property type="match status" value="1"/>
</dbReference>
<comment type="caution">
    <text evidence="1">The sequence shown here is derived from an EMBL/GenBank/DDBJ whole genome shotgun (WGS) entry which is preliminary data.</text>
</comment>
<dbReference type="Proteomes" id="UP001434883">
    <property type="component" value="Unassembled WGS sequence"/>
</dbReference>
<evidence type="ECO:0000313" key="2">
    <source>
        <dbReference type="Proteomes" id="UP001434883"/>
    </source>
</evidence>
<protein>
    <submittedName>
        <fullName evidence="1">Uncharacterized protein</fullName>
    </submittedName>
</protein>
<dbReference type="PANTHER" id="PTHR14735:SF1">
    <property type="entry name" value="COILED-COIL DOMAIN-CONTAINING PROTEIN 134"/>
    <property type="match status" value="1"/>
</dbReference>
<reference evidence="1 2" key="1">
    <citation type="submission" date="2021-06" db="EMBL/GenBank/DDBJ databases">
        <authorList>
            <person name="Palmer J.M."/>
        </authorList>
    </citation>
    <scope>NUCLEOTIDE SEQUENCE [LARGE SCALE GENOMIC DNA]</scope>
    <source>
        <strain evidence="1 2">XC_2019</strain>
        <tissue evidence="1">Muscle</tissue>
    </source>
</reference>